<dbReference type="EMBL" id="HBUE01035722">
    <property type="protein sequence ID" value="CAG6458632.1"/>
    <property type="molecule type" value="Transcribed_RNA"/>
</dbReference>
<evidence type="ECO:0000313" key="1">
    <source>
        <dbReference type="EMBL" id="CAG6458632.1"/>
    </source>
</evidence>
<accession>A0A8D8AQA8</accession>
<dbReference type="AlphaFoldDB" id="A0A8D8AQA8"/>
<protein>
    <submittedName>
        <fullName evidence="1">(northern house mosquito) hypothetical protein</fullName>
    </submittedName>
</protein>
<proteinExistence type="predicted"/>
<name>A0A8D8AQA8_CULPI</name>
<reference evidence="1" key="1">
    <citation type="submission" date="2021-05" db="EMBL/GenBank/DDBJ databases">
        <authorList>
            <person name="Alioto T."/>
            <person name="Alioto T."/>
            <person name="Gomez Garrido J."/>
        </authorList>
    </citation>
    <scope>NUCLEOTIDE SEQUENCE</scope>
</reference>
<dbReference type="EMBL" id="HBUE01035724">
    <property type="protein sequence ID" value="CAG6458634.1"/>
    <property type="molecule type" value="Transcribed_RNA"/>
</dbReference>
<sequence>MPSAEDREHRRQPGSSNDIFYAFEAASFEPACSAQNGSPTRDVDVVQVLSRAAPADVSFDSNQLSGCLFLSGSEKDAQAGRAGTAGSIPFRVEQFQQHWRCFSDLCELEIPAAIEFS</sequence>
<organism evidence="1">
    <name type="scientific">Culex pipiens</name>
    <name type="common">House mosquito</name>
    <dbReference type="NCBI Taxonomy" id="7175"/>
    <lineage>
        <taxon>Eukaryota</taxon>
        <taxon>Metazoa</taxon>
        <taxon>Ecdysozoa</taxon>
        <taxon>Arthropoda</taxon>
        <taxon>Hexapoda</taxon>
        <taxon>Insecta</taxon>
        <taxon>Pterygota</taxon>
        <taxon>Neoptera</taxon>
        <taxon>Endopterygota</taxon>
        <taxon>Diptera</taxon>
        <taxon>Nematocera</taxon>
        <taxon>Culicoidea</taxon>
        <taxon>Culicidae</taxon>
        <taxon>Culicinae</taxon>
        <taxon>Culicini</taxon>
        <taxon>Culex</taxon>
        <taxon>Culex</taxon>
    </lineage>
</organism>